<dbReference type="Pfam" id="PF00102">
    <property type="entry name" value="Y_phosphatase"/>
    <property type="match status" value="2"/>
</dbReference>
<feature type="chain" id="PRO_5034421471" description="protein-tyrosine-phosphatase" evidence="5">
    <location>
        <begin position="21"/>
        <end position="430"/>
    </location>
</feature>
<evidence type="ECO:0000259" key="7">
    <source>
        <dbReference type="PROSITE" id="PS50056"/>
    </source>
</evidence>
<comment type="caution">
    <text evidence="8">The sequence shown here is derived from an EMBL/GenBank/DDBJ whole genome shotgun (WGS) entry which is preliminary data.</text>
</comment>
<dbReference type="InterPro" id="IPR050348">
    <property type="entry name" value="Protein-Tyr_Phosphatase"/>
</dbReference>
<dbReference type="PROSITE" id="PS50055">
    <property type="entry name" value="TYR_PHOSPHATASE_PTP"/>
    <property type="match status" value="2"/>
</dbReference>
<dbReference type="FunFam" id="3.90.190.10:FF:000102">
    <property type="entry name" value="Receptor-type tyrosine-protein phosphatase"/>
    <property type="match status" value="1"/>
</dbReference>
<keyword evidence="5" id="KW-0732">Signal</keyword>
<comment type="catalytic activity">
    <reaction evidence="4">
        <text>O-phospho-L-tyrosyl-[protein] + H2O = L-tyrosyl-[protein] + phosphate</text>
        <dbReference type="Rhea" id="RHEA:10684"/>
        <dbReference type="Rhea" id="RHEA-COMP:10136"/>
        <dbReference type="Rhea" id="RHEA-COMP:20101"/>
        <dbReference type="ChEBI" id="CHEBI:15377"/>
        <dbReference type="ChEBI" id="CHEBI:43474"/>
        <dbReference type="ChEBI" id="CHEBI:46858"/>
        <dbReference type="ChEBI" id="CHEBI:61978"/>
        <dbReference type="EC" id="3.1.3.48"/>
    </reaction>
</comment>
<dbReference type="Proteomes" id="UP000728185">
    <property type="component" value="Unassembled WGS sequence"/>
</dbReference>
<dbReference type="InterPro" id="IPR003595">
    <property type="entry name" value="Tyr_Pase_cat"/>
</dbReference>
<accession>A0A8E0RQX8</accession>
<evidence type="ECO:0000313" key="9">
    <source>
        <dbReference type="Proteomes" id="UP000728185"/>
    </source>
</evidence>
<keyword evidence="3" id="KW-0904">Protein phosphatase</keyword>
<keyword evidence="2" id="KW-0378">Hydrolase</keyword>
<feature type="domain" description="Tyrosine-protein phosphatase" evidence="6">
    <location>
        <begin position="158"/>
        <end position="392"/>
    </location>
</feature>
<reference evidence="8" key="1">
    <citation type="submission" date="2019-05" db="EMBL/GenBank/DDBJ databases">
        <title>Annotation for the trematode Fasciolopsis buski.</title>
        <authorList>
            <person name="Choi Y.-J."/>
        </authorList>
    </citation>
    <scope>NUCLEOTIDE SEQUENCE</scope>
    <source>
        <strain evidence="8">HT</strain>
        <tissue evidence="8">Whole worm</tissue>
    </source>
</reference>
<feature type="domain" description="Tyrosine-protein phosphatase" evidence="6">
    <location>
        <begin position="1"/>
        <end position="55"/>
    </location>
</feature>
<dbReference type="PANTHER" id="PTHR19134:SF449">
    <property type="entry name" value="TYROSINE-PROTEIN PHOSPHATASE 1"/>
    <property type="match status" value="1"/>
</dbReference>
<name>A0A8E0RQX8_9TREM</name>
<dbReference type="SUPFAM" id="SSF52799">
    <property type="entry name" value="(Phosphotyrosine protein) phosphatases II"/>
    <property type="match status" value="2"/>
</dbReference>
<dbReference type="OrthoDB" id="10253954at2759"/>
<dbReference type="InterPro" id="IPR000242">
    <property type="entry name" value="PTP_cat"/>
</dbReference>
<dbReference type="PRINTS" id="PR00700">
    <property type="entry name" value="PRTYPHPHTASE"/>
</dbReference>
<evidence type="ECO:0000313" key="8">
    <source>
        <dbReference type="EMBL" id="KAA0187982.1"/>
    </source>
</evidence>
<dbReference type="Gene3D" id="3.90.190.10">
    <property type="entry name" value="Protein tyrosine phosphatase superfamily"/>
    <property type="match status" value="2"/>
</dbReference>
<dbReference type="InterPro" id="IPR000387">
    <property type="entry name" value="Tyr_Pase_dom"/>
</dbReference>
<dbReference type="SMART" id="SM00404">
    <property type="entry name" value="PTPc_motif"/>
    <property type="match status" value="1"/>
</dbReference>
<sequence>MLTCILIAIDILLEQAKVEGAIDIPGLVTRLRAERMGMIETVTEYEFIYRAISESIMDGNTEVMARNFFTHIQQLDEIHPTSGDVSSTVGAKSKILCSGGYGVTGFQMEFRKITATAPVLKPQGRGGGNTSQMIHSGPINPNGIRYTDFADEALSAVNVTKNRMLNAVPFDSNRVALCPIRGVDGSDYINASYVDGYQDRKAFIACQAPMVSTVEDFWRMVWEQKSDVIVMLCDLIEGGKDKCHQYWPSNKPSRYQFFVIDPTAEYNMPGHILREFKITDARDGESRTVRHFQYTRWPERGVPSSGDSLIDLIGRVHKIRAMSKEKTPVTVHCSSGTGRTGVFIALSNVFERLRQESVVDMFATVKRLRQQRIGLVQTEEQYRFCYLATLDYLTSFDLCTQPAQTERVQISAFGSPCPQSKFCHVSITNT</sequence>
<dbReference type="AlphaFoldDB" id="A0A8E0RQX8"/>
<evidence type="ECO:0000256" key="1">
    <source>
        <dbReference type="ARBA" id="ARBA00013064"/>
    </source>
</evidence>
<proteinExistence type="predicted"/>
<dbReference type="EMBL" id="LUCM01008726">
    <property type="protein sequence ID" value="KAA0187982.1"/>
    <property type="molecule type" value="Genomic_DNA"/>
</dbReference>
<dbReference type="GO" id="GO:0004725">
    <property type="term" value="F:protein tyrosine phosphatase activity"/>
    <property type="evidence" value="ECO:0007669"/>
    <property type="project" value="UniProtKB-EC"/>
</dbReference>
<feature type="domain" description="Tyrosine specific protein phosphatases" evidence="7">
    <location>
        <begin position="310"/>
        <end position="383"/>
    </location>
</feature>
<feature type="signal peptide" evidence="5">
    <location>
        <begin position="1"/>
        <end position="20"/>
    </location>
</feature>
<dbReference type="PANTHER" id="PTHR19134">
    <property type="entry name" value="RECEPTOR-TYPE TYROSINE-PROTEIN PHOSPHATASE"/>
    <property type="match status" value="1"/>
</dbReference>
<dbReference type="EC" id="3.1.3.48" evidence="1"/>
<evidence type="ECO:0000256" key="5">
    <source>
        <dbReference type="SAM" id="SignalP"/>
    </source>
</evidence>
<dbReference type="InterPro" id="IPR016130">
    <property type="entry name" value="Tyr_Pase_AS"/>
</dbReference>
<dbReference type="PROSITE" id="PS50056">
    <property type="entry name" value="TYR_PHOSPHATASE_2"/>
    <property type="match status" value="1"/>
</dbReference>
<evidence type="ECO:0000256" key="3">
    <source>
        <dbReference type="ARBA" id="ARBA00022912"/>
    </source>
</evidence>
<evidence type="ECO:0000256" key="2">
    <source>
        <dbReference type="ARBA" id="ARBA00022801"/>
    </source>
</evidence>
<evidence type="ECO:0000256" key="4">
    <source>
        <dbReference type="ARBA" id="ARBA00051722"/>
    </source>
</evidence>
<gene>
    <name evidence="8" type="ORF">FBUS_00424</name>
</gene>
<dbReference type="SMART" id="SM00194">
    <property type="entry name" value="PTPc"/>
    <property type="match status" value="1"/>
</dbReference>
<dbReference type="InterPro" id="IPR029021">
    <property type="entry name" value="Prot-tyrosine_phosphatase-like"/>
</dbReference>
<protein>
    <recommendedName>
        <fullName evidence="1">protein-tyrosine-phosphatase</fullName>
        <ecNumber evidence="1">3.1.3.48</ecNumber>
    </recommendedName>
</protein>
<evidence type="ECO:0000259" key="6">
    <source>
        <dbReference type="PROSITE" id="PS50055"/>
    </source>
</evidence>
<organism evidence="8 9">
    <name type="scientific">Fasciolopsis buskii</name>
    <dbReference type="NCBI Taxonomy" id="27845"/>
    <lineage>
        <taxon>Eukaryota</taxon>
        <taxon>Metazoa</taxon>
        <taxon>Spiralia</taxon>
        <taxon>Lophotrochozoa</taxon>
        <taxon>Platyhelminthes</taxon>
        <taxon>Trematoda</taxon>
        <taxon>Digenea</taxon>
        <taxon>Plagiorchiida</taxon>
        <taxon>Echinostomata</taxon>
        <taxon>Echinostomatoidea</taxon>
        <taxon>Fasciolidae</taxon>
        <taxon>Fasciolopsis</taxon>
    </lineage>
</organism>
<keyword evidence="9" id="KW-1185">Reference proteome</keyword>
<dbReference type="PROSITE" id="PS00383">
    <property type="entry name" value="TYR_PHOSPHATASE_1"/>
    <property type="match status" value="1"/>
</dbReference>